<protein>
    <recommendedName>
        <fullName evidence="4">DUF4231 domain-containing protein</fullName>
    </recommendedName>
</protein>
<evidence type="ECO:0008006" key="4">
    <source>
        <dbReference type="Google" id="ProtNLM"/>
    </source>
</evidence>
<evidence type="ECO:0000256" key="1">
    <source>
        <dbReference type="SAM" id="Phobius"/>
    </source>
</evidence>
<comment type="caution">
    <text evidence="2">The sequence shown here is derived from an EMBL/GenBank/DDBJ whole genome shotgun (WGS) entry which is preliminary data.</text>
</comment>
<evidence type="ECO:0000313" key="2">
    <source>
        <dbReference type="EMBL" id="GIE18819.1"/>
    </source>
</evidence>
<feature type="transmembrane region" description="Helical" evidence="1">
    <location>
        <begin position="67"/>
        <end position="86"/>
    </location>
</feature>
<dbReference type="RefSeq" id="WP_203836076.1">
    <property type="nucleotide sequence ID" value="NZ_BAAATV010000003.1"/>
</dbReference>
<keyword evidence="3" id="KW-1185">Reference proteome</keyword>
<dbReference type="EMBL" id="BOMN01000023">
    <property type="protein sequence ID" value="GIE18819.1"/>
    <property type="molecule type" value="Genomic_DNA"/>
</dbReference>
<gene>
    <name evidence="2" type="ORF">Ahu01nite_019210</name>
</gene>
<dbReference type="InterPro" id="IPR025325">
    <property type="entry name" value="DUF4231"/>
</dbReference>
<accession>A0ABQ3ZJQ1</accession>
<dbReference type="Pfam" id="PF14015">
    <property type="entry name" value="DUF4231"/>
    <property type="match status" value="1"/>
</dbReference>
<organism evidence="2 3">
    <name type="scientific">Winogradskya humida</name>
    <dbReference type="NCBI Taxonomy" id="113566"/>
    <lineage>
        <taxon>Bacteria</taxon>
        <taxon>Bacillati</taxon>
        <taxon>Actinomycetota</taxon>
        <taxon>Actinomycetes</taxon>
        <taxon>Micromonosporales</taxon>
        <taxon>Micromonosporaceae</taxon>
        <taxon>Winogradskya</taxon>
    </lineage>
</organism>
<keyword evidence="1" id="KW-1133">Transmembrane helix</keyword>
<evidence type="ECO:0000313" key="3">
    <source>
        <dbReference type="Proteomes" id="UP000603200"/>
    </source>
</evidence>
<name>A0ABQ3ZJQ1_9ACTN</name>
<reference evidence="2 3" key="1">
    <citation type="submission" date="2021-01" db="EMBL/GenBank/DDBJ databases">
        <title>Whole genome shotgun sequence of Actinoplanes humidus NBRC 14915.</title>
        <authorList>
            <person name="Komaki H."/>
            <person name="Tamura T."/>
        </authorList>
    </citation>
    <scope>NUCLEOTIDE SEQUENCE [LARGE SCALE GENOMIC DNA]</scope>
    <source>
        <strain evidence="2 3">NBRC 14915</strain>
    </source>
</reference>
<keyword evidence="1" id="KW-0812">Transmembrane</keyword>
<sequence length="168" mass="18475">MSLSLLARFPRLGAPAASKPVIPEHVRERWPALAEDLAVLAEVVEPDFSAYDREALRKQNAYRRQQVLVLLGSAVVTTLGGIQALIPGQRWPGLVLAAAGVLLATSSQWARERATVDEYLQARVRAERLRALHFRYLARTGPYAGPAEARLRALRHAVVAVKAGKEPR</sequence>
<keyword evidence="1" id="KW-0472">Membrane</keyword>
<proteinExistence type="predicted"/>
<dbReference type="Proteomes" id="UP000603200">
    <property type="component" value="Unassembled WGS sequence"/>
</dbReference>